<dbReference type="Proteomes" id="UP000265926">
    <property type="component" value="Unassembled WGS sequence"/>
</dbReference>
<gene>
    <name evidence="1" type="ORF">D1614_03865</name>
</gene>
<comment type="caution">
    <text evidence="1">The sequence shown here is derived from an EMBL/GenBank/DDBJ whole genome shotgun (WGS) entry which is preliminary data.</text>
</comment>
<dbReference type="AlphaFoldDB" id="A0A399T474"/>
<keyword evidence="2" id="KW-1185">Reference proteome</keyword>
<sequence length="73" mass="8312">MSIEYISRYTESFSKYRKLVSKKKERFSICMAGVSVSYTRVSASGAYGDLYLGCMHKKSRSLLNGFSLYAIVF</sequence>
<name>A0A399T474_9BACT</name>
<reference evidence="1 2" key="1">
    <citation type="submission" date="2018-08" db="EMBL/GenBank/DDBJ databases">
        <title>Pallidiluteibacterium maritimus gen. nov., sp. nov., isolated from coastal sediment.</title>
        <authorList>
            <person name="Zhou L.Y."/>
        </authorList>
    </citation>
    <scope>NUCLEOTIDE SEQUENCE [LARGE SCALE GENOMIC DNA]</scope>
    <source>
        <strain evidence="1 2">XSD2</strain>
    </source>
</reference>
<organism evidence="1 2">
    <name type="scientific">Maribellus luteus</name>
    <dbReference type="NCBI Taxonomy" id="2305463"/>
    <lineage>
        <taxon>Bacteria</taxon>
        <taxon>Pseudomonadati</taxon>
        <taxon>Bacteroidota</taxon>
        <taxon>Bacteroidia</taxon>
        <taxon>Marinilabiliales</taxon>
        <taxon>Prolixibacteraceae</taxon>
        <taxon>Maribellus</taxon>
    </lineage>
</organism>
<evidence type="ECO:0000313" key="2">
    <source>
        <dbReference type="Proteomes" id="UP000265926"/>
    </source>
</evidence>
<proteinExistence type="predicted"/>
<dbReference type="EMBL" id="QWGR01000002">
    <property type="protein sequence ID" value="RIJ49889.1"/>
    <property type="molecule type" value="Genomic_DNA"/>
</dbReference>
<evidence type="ECO:0000313" key="1">
    <source>
        <dbReference type="EMBL" id="RIJ49889.1"/>
    </source>
</evidence>
<protein>
    <submittedName>
        <fullName evidence="1">Uncharacterized protein</fullName>
    </submittedName>
</protein>
<accession>A0A399T474</accession>